<dbReference type="AlphaFoldDB" id="A0A852CVS0"/>
<sequence>KLSPVRLAAGFGPCAGRVEVLHNGTWGTVCDASWDMLDAKVVCQQLGCGAAVSAPPRAHFGQGQGSIWLEAVECRGSEAALSECPAKGWGQHS</sequence>
<dbReference type="SMART" id="SM00202">
    <property type="entry name" value="SR"/>
    <property type="match status" value="1"/>
</dbReference>
<comment type="caution">
    <text evidence="4">The sequence shown here is derived from an EMBL/GenBank/DDBJ whole genome shotgun (WGS) entry which is preliminary data.</text>
</comment>
<organism evidence="4 5">
    <name type="scientific">Ramphastos sulfuratus</name>
    <dbReference type="NCBI Taxonomy" id="322582"/>
    <lineage>
        <taxon>Eukaryota</taxon>
        <taxon>Metazoa</taxon>
        <taxon>Chordata</taxon>
        <taxon>Craniata</taxon>
        <taxon>Vertebrata</taxon>
        <taxon>Euteleostomi</taxon>
        <taxon>Archelosauria</taxon>
        <taxon>Archosauria</taxon>
        <taxon>Dinosauria</taxon>
        <taxon>Saurischia</taxon>
        <taxon>Theropoda</taxon>
        <taxon>Coelurosauria</taxon>
        <taxon>Aves</taxon>
        <taxon>Neognathae</taxon>
        <taxon>Neoaves</taxon>
        <taxon>Telluraves</taxon>
        <taxon>Coraciimorphae</taxon>
        <taxon>Piciformes</taxon>
        <taxon>Ramphastidae</taxon>
        <taxon>Ramphastos</taxon>
    </lineage>
</organism>
<dbReference type="GO" id="GO:0031638">
    <property type="term" value="P:zymogen activation"/>
    <property type="evidence" value="ECO:0007669"/>
    <property type="project" value="TreeGrafter"/>
</dbReference>
<accession>A0A852CVS0</accession>
<comment type="caution">
    <text evidence="2">Lacks conserved residue(s) required for the propagation of feature annotation.</text>
</comment>
<gene>
    <name evidence="4" type="primary">Cd163_4</name>
    <name evidence="4" type="ORF">RAMSUL_R15003</name>
</gene>
<dbReference type="InterPro" id="IPR036772">
    <property type="entry name" value="SRCR-like_dom_sf"/>
</dbReference>
<evidence type="ECO:0000313" key="5">
    <source>
        <dbReference type="Proteomes" id="UP000611227"/>
    </source>
</evidence>
<dbReference type="Pfam" id="PF00530">
    <property type="entry name" value="SRCR"/>
    <property type="match status" value="1"/>
</dbReference>
<dbReference type="FunFam" id="3.10.250.10:FF:000002">
    <property type="entry name" value="Scavenger receptor cysteine-rich type 1 protein M130"/>
    <property type="match status" value="1"/>
</dbReference>
<dbReference type="EMBL" id="WBNM01057012">
    <property type="protein sequence ID" value="NXP83431.1"/>
    <property type="molecule type" value="Genomic_DNA"/>
</dbReference>
<name>A0A852CVS0_9PICI</name>
<feature type="disulfide bond" evidence="2">
    <location>
        <begin position="74"/>
        <end position="84"/>
    </location>
</feature>
<feature type="non-terminal residue" evidence="4">
    <location>
        <position position="1"/>
    </location>
</feature>
<dbReference type="GO" id="GO:0005886">
    <property type="term" value="C:plasma membrane"/>
    <property type="evidence" value="ECO:0007669"/>
    <property type="project" value="TreeGrafter"/>
</dbReference>
<dbReference type="PANTHER" id="PTHR48071">
    <property type="entry name" value="SRCR DOMAIN-CONTAINING PROTEIN"/>
    <property type="match status" value="1"/>
</dbReference>
<evidence type="ECO:0000313" key="4">
    <source>
        <dbReference type="EMBL" id="NXP83431.1"/>
    </source>
</evidence>
<keyword evidence="5" id="KW-1185">Reference proteome</keyword>
<feature type="domain" description="SRCR" evidence="3">
    <location>
        <begin position="5"/>
        <end position="93"/>
    </location>
</feature>
<feature type="non-terminal residue" evidence="4">
    <location>
        <position position="93"/>
    </location>
</feature>
<reference evidence="4" key="1">
    <citation type="submission" date="2019-09" db="EMBL/GenBank/DDBJ databases">
        <title>Bird 10,000 Genomes (B10K) Project - Family phase.</title>
        <authorList>
            <person name="Zhang G."/>
        </authorList>
    </citation>
    <scope>NUCLEOTIDE SEQUENCE</scope>
    <source>
        <strain evidence="4">B10K-DU-001-30</strain>
        <tissue evidence="4">Muscle</tissue>
    </source>
</reference>
<keyword evidence="1 2" id="KW-1015">Disulfide bond</keyword>
<dbReference type="PRINTS" id="PR00258">
    <property type="entry name" value="SPERACTRCPTR"/>
</dbReference>
<dbReference type="InterPro" id="IPR001190">
    <property type="entry name" value="SRCR"/>
</dbReference>
<dbReference type="PANTHER" id="PTHR48071:SF27">
    <property type="entry name" value="SCAVENGER RECEPTOR CYSTEINE-RICH TYPE 1 PROTEIN M130-LIKE"/>
    <property type="match status" value="1"/>
</dbReference>
<dbReference type="SUPFAM" id="SSF56487">
    <property type="entry name" value="SRCR-like"/>
    <property type="match status" value="1"/>
</dbReference>
<evidence type="ECO:0000256" key="1">
    <source>
        <dbReference type="ARBA" id="ARBA00023157"/>
    </source>
</evidence>
<dbReference type="Gene3D" id="3.10.250.10">
    <property type="entry name" value="SRCR-like domain"/>
    <property type="match status" value="1"/>
</dbReference>
<dbReference type="PROSITE" id="PS50287">
    <property type="entry name" value="SRCR_2"/>
    <property type="match status" value="1"/>
</dbReference>
<protein>
    <submittedName>
        <fullName evidence="4">C163A protein</fullName>
    </submittedName>
</protein>
<evidence type="ECO:0000259" key="3">
    <source>
        <dbReference type="PROSITE" id="PS50287"/>
    </source>
</evidence>
<dbReference type="Proteomes" id="UP000611227">
    <property type="component" value="Unassembled WGS sequence"/>
</dbReference>
<dbReference type="GO" id="GO:0004252">
    <property type="term" value="F:serine-type endopeptidase activity"/>
    <property type="evidence" value="ECO:0007669"/>
    <property type="project" value="TreeGrafter"/>
</dbReference>
<evidence type="ECO:0000256" key="2">
    <source>
        <dbReference type="PROSITE-ProRule" id="PRU00196"/>
    </source>
</evidence>
<dbReference type="PROSITE" id="PS00420">
    <property type="entry name" value="SRCR_1"/>
    <property type="match status" value="1"/>
</dbReference>
<proteinExistence type="predicted"/>